<dbReference type="EMBL" id="SACJ01000013">
    <property type="protein sequence ID" value="RVT72306.1"/>
    <property type="molecule type" value="Genomic_DNA"/>
</dbReference>
<accession>A0A3S2X9B3</accession>
<protein>
    <submittedName>
        <fullName evidence="2">DUF4249 domain-containing protein</fullName>
    </submittedName>
</protein>
<evidence type="ECO:0000313" key="2">
    <source>
        <dbReference type="EMBL" id="RVT72306.1"/>
    </source>
</evidence>
<organism evidence="2 3">
    <name type="scientific">Flavobacterium sufflavum</name>
    <dbReference type="NCBI Taxonomy" id="1921138"/>
    <lineage>
        <taxon>Bacteria</taxon>
        <taxon>Pseudomonadati</taxon>
        <taxon>Bacteroidota</taxon>
        <taxon>Flavobacteriia</taxon>
        <taxon>Flavobacteriales</taxon>
        <taxon>Flavobacteriaceae</taxon>
        <taxon>Flavobacterium</taxon>
    </lineage>
</organism>
<keyword evidence="1" id="KW-0732">Signal</keyword>
<dbReference type="PROSITE" id="PS51257">
    <property type="entry name" value="PROKAR_LIPOPROTEIN"/>
    <property type="match status" value="1"/>
</dbReference>
<evidence type="ECO:0000313" key="3">
    <source>
        <dbReference type="Proteomes" id="UP000285211"/>
    </source>
</evidence>
<feature type="signal peptide" evidence="1">
    <location>
        <begin position="1"/>
        <end position="20"/>
    </location>
</feature>
<dbReference type="AlphaFoldDB" id="A0A3S2X9B3"/>
<reference evidence="2 3" key="1">
    <citation type="submission" date="2019-01" db="EMBL/GenBank/DDBJ databases">
        <authorList>
            <person name="Chen W.-M."/>
        </authorList>
    </citation>
    <scope>NUCLEOTIDE SEQUENCE [LARGE SCALE GENOMIC DNA]</scope>
    <source>
        <strain evidence="2 3">BBQ-12</strain>
    </source>
</reference>
<name>A0A3S2X9B3_9FLAO</name>
<dbReference type="InterPro" id="IPR025345">
    <property type="entry name" value="DUF4249"/>
</dbReference>
<feature type="chain" id="PRO_5018613535" evidence="1">
    <location>
        <begin position="21"/>
        <end position="274"/>
    </location>
</feature>
<dbReference type="RefSeq" id="WP_128197255.1">
    <property type="nucleotide sequence ID" value="NZ_SACJ01000013.1"/>
</dbReference>
<gene>
    <name evidence="2" type="ORF">EOD40_16030</name>
</gene>
<keyword evidence="3" id="KW-1185">Reference proteome</keyword>
<dbReference type="Proteomes" id="UP000285211">
    <property type="component" value="Unassembled WGS sequence"/>
</dbReference>
<comment type="caution">
    <text evidence="2">The sequence shown here is derived from an EMBL/GenBank/DDBJ whole genome shotgun (WGS) entry which is preliminary data.</text>
</comment>
<evidence type="ECO:0000256" key="1">
    <source>
        <dbReference type="SAM" id="SignalP"/>
    </source>
</evidence>
<sequence length="274" mass="30559">MKKKILFPLLLILISLFSSCEEVVNVDLDTAAPLLVVEANIGWIKGSSGNAQKIKLTTTTAYYDTEVPIVTGAKVSIANSDNTVFNFVEIPNTGEYGCTNFVPEIGETYTLKIINNGETYTATEIFQALAPITRIEQNNEGGFTGKDIEIKAYFNDPATVNNYYLYRYEYSNQASVDYNVDDDKFFQGNEFFSLSQKDDLKKGDVIELTHFGISKQYYNYMNILIGIMGNNSGGPFQTPPATVRGNISNSTNPKNYPLGYFALGESDMRRYVVQ</sequence>
<dbReference type="OrthoDB" id="1430047at2"/>
<dbReference type="Pfam" id="PF14054">
    <property type="entry name" value="DUF4249"/>
    <property type="match status" value="1"/>
</dbReference>
<proteinExistence type="predicted"/>